<organism evidence="2 3">
    <name type="scientific">Dibothriocephalus latus</name>
    <name type="common">Fish tapeworm</name>
    <name type="synonym">Diphyllobothrium latum</name>
    <dbReference type="NCBI Taxonomy" id="60516"/>
    <lineage>
        <taxon>Eukaryota</taxon>
        <taxon>Metazoa</taxon>
        <taxon>Spiralia</taxon>
        <taxon>Lophotrochozoa</taxon>
        <taxon>Platyhelminthes</taxon>
        <taxon>Cestoda</taxon>
        <taxon>Eucestoda</taxon>
        <taxon>Diphyllobothriidea</taxon>
        <taxon>Diphyllobothriidae</taxon>
        <taxon>Dibothriocephalus</taxon>
    </lineage>
</organism>
<evidence type="ECO:0000259" key="1">
    <source>
        <dbReference type="Pfam" id="PF01702"/>
    </source>
</evidence>
<protein>
    <recommendedName>
        <fullName evidence="1">tRNA-guanine(15) transglycosylase-like domain-containing protein</fullName>
    </recommendedName>
</protein>
<accession>A0A3P7NIH6</accession>
<dbReference type="InterPro" id="IPR036511">
    <property type="entry name" value="TGT-like_sf"/>
</dbReference>
<evidence type="ECO:0000313" key="2">
    <source>
        <dbReference type="EMBL" id="VDN42564.1"/>
    </source>
</evidence>
<dbReference type="GO" id="GO:0006400">
    <property type="term" value="P:tRNA modification"/>
    <property type="evidence" value="ECO:0007669"/>
    <property type="project" value="InterPro"/>
</dbReference>
<dbReference type="Proteomes" id="UP000281553">
    <property type="component" value="Unassembled WGS sequence"/>
</dbReference>
<dbReference type="Gene3D" id="3.20.20.105">
    <property type="entry name" value="Queuine tRNA-ribosyltransferase-like"/>
    <property type="match status" value="1"/>
</dbReference>
<keyword evidence="3" id="KW-1185">Reference proteome</keyword>
<evidence type="ECO:0000313" key="3">
    <source>
        <dbReference type="Proteomes" id="UP000281553"/>
    </source>
</evidence>
<feature type="non-terminal residue" evidence="2">
    <location>
        <position position="64"/>
    </location>
</feature>
<sequence length="64" mass="7227">MFTILQKLCLQLPPDLPRILPDIWQPDEVARAVTCGVDIFDGTLPFRLSRSGLAWLYPGWTPTS</sequence>
<dbReference type="AlphaFoldDB" id="A0A3P7NIH6"/>
<feature type="domain" description="tRNA-guanine(15) transglycosylase-like" evidence="1">
    <location>
        <begin position="1"/>
        <end position="55"/>
    </location>
</feature>
<dbReference type="EMBL" id="UYRU01105026">
    <property type="protein sequence ID" value="VDN42564.1"/>
    <property type="molecule type" value="Genomic_DNA"/>
</dbReference>
<reference evidence="2 3" key="1">
    <citation type="submission" date="2018-11" db="EMBL/GenBank/DDBJ databases">
        <authorList>
            <consortium name="Pathogen Informatics"/>
        </authorList>
    </citation>
    <scope>NUCLEOTIDE SEQUENCE [LARGE SCALE GENOMIC DNA]</scope>
</reference>
<dbReference type="OrthoDB" id="27601at2759"/>
<name>A0A3P7NIH6_DIBLA</name>
<dbReference type="SUPFAM" id="SSF51713">
    <property type="entry name" value="tRNA-guanine transglycosylase"/>
    <property type="match status" value="1"/>
</dbReference>
<dbReference type="InterPro" id="IPR002616">
    <property type="entry name" value="tRNA_ribo_trans-like"/>
</dbReference>
<gene>
    <name evidence="2" type="ORF">DILT_LOCUS18859</name>
</gene>
<proteinExistence type="predicted"/>
<dbReference type="Pfam" id="PF01702">
    <property type="entry name" value="TGT"/>
    <property type="match status" value="1"/>
</dbReference>